<dbReference type="OrthoDB" id="1114455at2"/>
<dbReference type="InterPro" id="IPR019861">
    <property type="entry name" value="PorP/SprF_Bacteroidetes"/>
</dbReference>
<dbReference type="EMBL" id="NBWU01000005">
    <property type="protein sequence ID" value="PCE63618.1"/>
    <property type="molecule type" value="Genomic_DNA"/>
</dbReference>
<feature type="chain" id="PRO_5012133072" description="Type IX secretion system membrane protein PorP/SprF" evidence="1">
    <location>
        <begin position="27"/>
        <end position="314"/>
    </location>
</feature>
<protein>
    <recommendedName>
        <fullName evidence="4">Type IX secretion system membrane protein PorP/SprF</fullName>
    </recommendedName>
</protein>
<organism evidence="2 3">
    <name type="scientific">Sediminicola luteus</name>
    <dbReference type="NCBI Taxonomy" id="319238"/>
    <lineage>
        <taxon>Bacteria</taxon>
        <taxon>Pseudomonadati</taxon>
        <taxon>Bacteroidota</taxon>
        <taxon>Flavobacteriia</taxon>
        <taxon>Flavobacteriales</taxon>
        <taxon>Flavobacteriaceae</taxon>
        <taxon>Sediminicola</taxon>
    </lineage>
</organism>
<sequence>MMQKKMPQFKKLLVLVIPLLSLTSWAQQDAQYTQYMYNTQGINPAYAGTRGQLSLAALYRNQWVGVDGAPESATLNAQAPIGESGIGLGLSIVTDKVGPTQETAFDIDFSYTIPLNVAADLSFGLKASGHLLDVRFSELNSYDPDDAVLQNDIHNRFSPNIGAGLYYHTDRFYLGLSVPRILETEHFDSSSLATATERMHWYLITGYIFEANPNLKIKPALLTKAVKGAPLQVDMSLNFMLRDRFVLGAAYRWDAALSALAGFHIGDGLFLGLAYDREVTELGNTAFNDGSFEVILRYDFMDKSSRFLKSPRFF</sequence>
<dbReference type="Proteomes" id="UP000219559">
    <property type="component" value="Unassembled WGS sequence"/>
</dbReference>
<evidence type="ECO:0008006" key="4">
    <source>
        <dbReference type="Google" id="ProtNLM"/>
    </source>
</evidence>
<evidence type="ECO:0000313" key="3">
    <source>
        <dbReference type="Proteomes" id="UP000219559"/>
    </source>
</evidence>
<proteinExistence type="predicted"/>
<dbReference type="Pfam" id="PF11751">
    <property type="entry name" value="PorP_SprF"/>
    <property type="match status" value="1"/>
</dbReference>
<comment type="caution">
    <text evidence="2">The sequence shown here is derived from an EMBL/GenBank/DDBJ whole genome shotgun (WGS) entry which is preliminary data.</text>
</comment>
<keyword evidence="1" id="KW-0732">Signal</keyword>
<reference evidence="2 3" key="1">
    <citation type="submission" date="2017-04" db="EMBL/GenBank/DDBJ databases">
        <title>A new member of the family Flavobacteriaceae isolated from ascidians.</title>
        <authorList>
            <person name="Chen L."/>
        </authorList>
    </citation>
    <scope>NUCLEOTIDE SEQUENCE [LARGE SCALE GENOMIC DNA]</scope>
    <source>
        <strain evidence="2 3">HQA918</strain>
    </source>
</reference>
<name>A0A2A4G6K4_9FLAO</name>
<dbReference type="AlphaFoldDB" id="A0A2A4G6K4"/>
<gene>
    <name evidence="2" type="ORF">B7P33_15120</name>
</gene>
<accession>A0A2A4G6K4</accession>
<dbReference type="NCBIfam" id="TIGR03519">
    <property type="entry name" value="T9SS_PorP_fam"/>
    <property type="match status" value="1"/>
</dbReference>
<evidence type="ECO:0000313" key="2">
    <source>
        <dbReference type="EMBL" id="PCE63618.1"/>
    </source>
</evidence>
<evidence type="ECO:0000256" key="1">
    <source>
        <dbReference type="SAM" id="SignalP"/>
    </source>
</evidence>
<keyword evidence="3" id="KW-1185">Reference proteome</keyword>
<feature type="signal peptide" evidence="1">
    <location>
        <begin position="1"/>
        <end position="26"/>
    </location>
</feature>